<feature type="compositionally biased region" description="Basic and acidic residues" evidence="1">
    <location>
        <begin position="182"/>
        <end position="197"/>
    </location>
</feature>
<dbReference type="EMBL" id="JAGHQM010001441">
    <property type="protein sequence ID" value="KAH0555633.1"/>
    <property type="molecule type" value="Genomic_DNA"/>
</dbReference>
<gene>
    <name evidence="2" type="ORF">GP486_006424</name>
</gene>
<feature type="compositionally biased region" description="Basic residues" evidence="1">
    <location>
        <begin position="78"/>
        <end position="94"/>
    </location>
</feature>
<feature type="compositionally biased region" description="Low complexity" evidence="1">
    <location>
        <begin position="378"/>
        <end position="404"/>
    </location>
</feature>
<reference evidence="2" key="1">
    <citation type="submission" date="2021-03" db="EMBL/GenBank/DDBJ databases">
        <title>Comparative genomics and phylogenomic investigation of the class Geoglossomycetes provide insights into ecological specialization and systematics.</title>
        <authorList>
            <person name="Melie T."/>
            <person name="Pirro S."/>
            <person name="Miller A.N."/>
            <person name="Quandt A."/>
        </authorList>
    </citation>
    <scope>NUCLEOTIDE SEQUENCE</scope>
    <source>
        <strain evidence="2">CAQ_001_2017</strain>
    </source>
</reference>
<feature type="region of interest" description="Disordered" evidence="1">
    <location>
        <begin position="1"/>
        <end position="53"/>
    </location>
</feature>
<protein>
    <submittedName>
        <fullName evidence="2">Uncharacterized protein</fullName>
    </submittedName>
</protein>
<name>A0A9P8L7E8_9PEZI</name>
<keyword evidence="3" id="KW-1185">Reference proteome</keyword>
<feature type="region of interest" description="Disordered" evidence="1">
    <location>
        <begin position="72"/>
        <end position="197"/>
    </location>
</feature>
<feature type="compositionally biased region" description="Low complexity" evidence="1">
    <location>
        <begin position="511"/>
        <end position="526"/>
    </location>
</feature>
<comment type="caution">
    <text evidence="2">The sequence shown here is derived from an EMBL/GenBank/DDBJ whole genome shotgun (WGS) entry which is preliminary data.</text>
</comment>
<organism evidence="2 3">
    <name type="scientific">Trichoglossum hirsutum</name>
    <dbReference type="NCBI Taxonomy" id="265104"/>
    <lineage>
        <taxon>Eukaryota</taxon>
        <taxon>Fungi</taxon>
        <taxon>Dikarya</taxon>
        <taxon>Ascomycota</taxon>
        <taxon>Pezizomycotina</taxon>
        <taxon>Geoglossomycetes</taxon>
        <taxon>Geoglossales</taxon>
        <taxon>Geoglossaceae</taxon>
        <taxon>Trichoglossum</taxon>
    </lineage>
</organism>
<feature type="compositionally biased region" description="Low complexity" evidence="1">
    <location>
        <begin position="28"/>
        <end position="45"/>
    </location>
</feature>
<evidence type="ECO:0000313" key="2">
    <source>
        <dbReference type="EMBL" id="KAH0555633.1"/>
    </source>
</evidence>
<feature type="compositionally biased region" description="Low complexity" evidence="1">
    <location>
        <begin position="578"/>
        <end position="607"/>
    </location>
</feature>
<evidence type="ECO:0000313" key="3">
    <source>
        <dbReference type="Proteomes" id="UP000750711"/>
    </source>
</evidence>
<feature type="compositionally biased region" description="Basic and acidic residues" evidence="1">
    <location>
        <begin position="451"/>
        <end position="478"/>
    </location>
</feature>
<proteinExistence type="predicted"/>
<dbReference type="AlphaFoldDB" id="A0A9P8L7E8"/>
<evidence type="ECO:0000256" key="1">
    <source>
        <dbReference type="SAM" id="MobiDB-lite"/>
    </source>
</evidence>
<feature type="compositionally biased region" description="Basic and acidic residues" evidence="1">
    <location>
        <begin position="615"/>
        <end position="657"/>
    </location>
</feature>
<feature type="compositionally biased region" description="Low complexity" evidence="1">
    <location>
        <begin position="534"/>
        <end position="545"/>
    </location>
</feature>
<sequence>MTRFTRSQRRNNAILEDELTAGNENQIAPESTEPSATPAATPATAQNRPPLGVIDVNEEAATVMAIDEMVITGEKTKAKAKGSKKARGGRKGKKQQQQPQIELVVETGKVDDVIEDEEIIQTSPASEEACRELLSGSEGSQKLPKLDDSRPRTPPSRAVREARRKLSRPCTPRPEPVVAQDSHVDTTDEDNGKETDDSFVEKIISRTPGKHSAQLDGSRKVRDVINGDQTCAVDEGNDSFVDKIIMRSPAKPITRIEDSVEAIDALEDAIEQIGEEIVEKSLTPKKGKKPTPTTVTKADEKANNNNNKGAKPQVVAAEPRMTRSSPRKQDGPPIGSKAVKPSITKKAVESKPKLSTTKPAAAAGRTLQDKPAKKQQPTTTTTTNNNNEESTSTASPAVSAARRVISTKATSVEAQTLKRRPVSVSFPPPPPPAKSTKPPTRPTFELPGEAISRRLKEQREERLKRAQEEEQEKREFKAKPVRKSMAPVNVRGTASSRARESLVRGDGGGATSSSSAADNNNNNKTGESAAIAATTTVRGRRSSSGGTTGSEAKRISVIHLGDQPPPPGTKRPPLQHLASARMPSTSSISSRKPSSASSSSKPTVTAADAAQLRSKGKEVFERDSREKEERERIRREKEAAAKKAREDAAERGRLASREWAEKQKLKVKAMAAGAGNAPPVAASAATAVKA</sequence>
<dbReference type="Proteomes" id="UP000750711">
    <property type="component" value="Unassembled WGS sequence"/>
</dbReference>
<accession>A0A9P8L7E8</accession>
<feature type="region of interest" description="Disordered" evidence="1">
    <location>
        <begin position="277"/>
        <end position="657"/>
    </location>
</feature>